<gene>
    <name evidence="2" type="ORF">C725_0258</name>
</gene>
<keyword evidence="3" id="KW-1185">Reference proteome</keyword>
<organism evidence="2 3">
    <name type="scientific">Pacificimonas flava</name>
    <dbReference type="NCBI Taxonomy" id="1234595"/>
    <lineage>
        <taxon>Bacteria</taxon>
        <taxon>Pseudomonadati</taxon>
        <taxon>Pseudomonadota</taxon>
        <taxon>Alphaproteobacteria</taxon>
        <taxon>Sphingomonadales</taxon>
        <taxon>Sphingosinicellaceae</taxon>
        <taxon>Pacificimonas</taxon>
    </lineage>
</organism>
<comment type="caution">
    <text evidence="2">The sequence shown here is derived from an EMBL/GenBank/DDBJ whole genome shotgun (WGS) entry which is preliminary data.</text>
</comment>
<keyword evidence="1" id="KW-0472">Membrane</keyword>
<proteinExistence type="predicted"/>
<keyword evidence="1" id="KW-1133">Transmembrane helix</keyword>
<evidence type="ECO:0000256" key="1">
    <source>
        <dbReference type="SAM" id="Phobius"/>
    </source>
</evidence>
<protein>
    <submittedName>
        <fullName evidence="2">Uncharacterized protein</fullName>
    </submittedName>
</protein>
<keyword evidence="1" id="KW-0812">Transmembrane</keyword>
<dbReference type="Proteomes" id="UP000011717">
    <property type="component" value="Unassembled WGS sequence"/>
</dbReference>
<evidence type="ECO:0000313" key="2">
    <source>
        <dbReference type="EMBL" id="EMD84328.1"/>
    </source>
</evidence>
<feature type="transmembrane region" description="Helical" evidence="1">
    <location>
        <begin position="46"/>
        <end position="68"/>
    </location>
</feature>
<accession>M2U8N1</accession>
<reference evidence="2 3" key="1">
    <citation type="journal article" date="2013" name="Genome Announc.">
        <title>Draft Genome Sequence of Strain JLT2015T, Belonging to the Family Sphingomonadaceae of the Alphaproteobacteria.</title>
        <authorList>
            <person name="Tang K."/>
            <person name="Liu K."/>
            <person name="Li S."/>
            <person name="Jiao N."/>
        </authorList>
    </citation>
    <scope>NUCLEOTIDE SEQUENCE [LARGE SCALE GENOMIC DNA]</scope>
    <source>
        <strain evidence="2 3">JLT2015</strain>
    </source>
</reference>
<name>M2U8N1_9SPHN</name>
<dbReference type="RefSeq" id="WP_008599652.1">
    <property type="nucleotide sequence ID" value="NZ_AMRV01000001.1"/>
</dbReference>
<dbReference type="AlphaFoldDB" id="M2U8N1"/>
<sequence>MDMNLAPSPETEILFEDEAASAPRAVQKGGQQQSETEGTSPARLDLLAIVLACLGGWALLLVGLFALIF</sequence>
<evidence type="ECO:0000313" key="3">
    <source>
        <dbReference type="Proteomes" id="UP000011717"/>
    </source>
</evidence>
<dbReference type="EMBL" id="AMRV01000001">
    <property type="protein sequence ID" value="EMD84328.1"/>
    <property type="molecule type" value="Genomic_DNA"/>
</dbReference>